<dbReference type="InterPro" id="IPR014985">
    <property type="entry name" value="WbqC"/>
</dbReference>
<protein>
    <submittedName>
        <fullName evidence="1">WbqC family protein</fullName>
    </submittedName>
</protein>
<sequence length="209" mass="24500">MEKKVICADLFYLPPIEFFVAIQGADQLILEGDDRYQKQTYRNRAHIRLANKVEGLSIPVIGGNKKVKYREIKIDYKQKWKNIHLRGIRSAYGKAPFFEYFFPYYEAIYDKNIDNLYDLNFELLTLCLKLMKVKTKVSIGAKEEDYSSYEDLRRTIVAKEPFEQRNIYEPKPYGQLFGLDFVPNLSVIDLLFCEGPVANEIISQSKKKK</sequence>
<gene>
    <name evidence="1" type="ORF">FKX85_01825</name>
</gene>
<dbReference type="EMBL" id="CP041253">
    <property type="protein sequence ID" value="QDH77849.1"/>
    <property type="molecule type" value="Genomic_DNA"/>
</dbReference>
<dbReference type="Proteomes" id="UP000316614">
    <property type="component" value="Chromosome"/>
</dbReference>
<reference evidence="1 2" key="1">
    <citation type="submission" date="2019-06" db="EMBL/GenBank/DDBJ databases">
        <title>Echinicola alkalisoli sp. nov. isolated from saline soil.</title>
        <authorList>
            <person name="Sun J.-Q."/>
            <person name="Xu L."/>
        </authorList>
    </citation>
    <scope>NUCLEOTIDE SEQUENCE [LARGE SCALE GENOMIC DNA]</scope>
    <source>
        <strain evidence="1 2">LN3S3</strain>
    </source>
</reference>
<dbReference type="AlphaFoldDB" id="A0A514CDE7"/>
<accession>A0A514CDE7</accession>
<proteinExistence type="predicted"/>
<dbReference type="Pfam" id="PF08889">
    <property type="entry name" value="WbqC"/>
    <property type="match status" value="1"/>
</dbReference>
<organism evidence="1 2">
    <name type="scientific">Echinicola soli</name>
    <dbReference type="NCBI Taxonomy" id="2591634"/>
    <lineage>
        <taxon>Bacteria</taxon>
        <taxon>Pseudomonadati</taxon>
        <taxon>Bacteroidota</taxon>
        <taxon>Cytophagia</taxon>
        <taxon>Cytophagales</taxon>
        <taxon>Cyclobacteriaceae</taxon>
        <taxon>Echinicola</taxon>
    </lineage>
</organism>
<keyword evidence="2" id="KW-1185">Reference proteome</keyword>
<evidence type="ECO:0000313" key="1">
    <source>
        <dbReference type="EMBL" id="QDH77849.1"/>
    </source>
</evidence>
<evidence type="ECO:0000313" key="2">
    <source>
        <dbReference type="Proteomes" id="UP000316614"/>
    </source>
</evidence>
<dbReference type="OrthoDB" id="1523452at2"/>
<dbReference type="KEGG" id="echi:FKX85_01825"/>
<dbReference type="RefSeq" id="WP_141613113.1">
    <property type="nucleotide sequence ID" value="NZ_CP041253.1"/>
</dbReference>
<name>A0A514CDE7_9BACT</name>